<dbReference type="EC" id="1.1.1.29" evidence="7"/>
<dbReference type="PROSITE" id="PS00671">
    <property type="entry name" value="D_2_HYDROXYACID_DH_3"/>
    <property type="match status" value="1"/>
</dbReference>
<dbReference type="InterPro" id="IPR029753">
    <property type="entry name" value="D-isomer_DH_CS"/>
</dbReference>
<proteinExistence type="inferred from homology"/>
<dbReference type="EMBL" id="SIHI01000006">
    <property type="protein sequence ID" value="TWT52327.1"/>
    <property type="molecule type" value="Genomic_DNA"/>
</dbReference>
<name>A0A5C5WNZ6_9PLAN</name>
<dbReference type="Gene3D" id="3.40.50.720">
    <property type="entry name" value="NAD(P)-binding Rossmann-like Domain"/>
    <property type="match status" value="2"/>
</dbReference>
<dbReference type="InterPro" id="IPR050418">
    <property type="entry name" value="D-iso_2-hydroxyacid_DH_PdxB"/>
</dbReference>
<gene>
    <name evidence="7" type="primary">hprA_2</name>
    <name evidence="7" type="ORF">KOR42_30130</name>
</gene>
<dbReference type="CDD" id="cd05299">
    <property type="entry name" value="CtBP_dh"/>
    <property type="match status" value="1"/>
</dbReference>
<dbReference type="GO" id="GO:0051287">
    <property type="term" value="F:NAD binding"/>
    <property type="evidence" value="ECO:0007669"/>
    <property type="project" value="InterPro"/>
</dbReference>
<dbReference type="GO" id="GO:0008465">
    <property type="term" value="F:hydroxypyruvate reductase (NADH) activity"/>
    <property type="evidence" value="ECO:0007669"/>
    <property type="project" value="UniProtKB-EC"/>
</dbReference>
<evidence type="ECO:0000313" key="8">
    <source>
        <dbReference type="Proteomes" id="UP000317243"/>
    </source>
</evidence>
<dbReference type="InterPro" id="IPR036291">
    <property type="entry name" value="NAD(P)-bd_dom_sf"/>
</dbReference>
<evidence type="ECO:0000256" key="3">
    <source>
        <dbReference type="ARBA" id="ARBA00023027"/>
    </source>
</evidence>
<organism evidence="7 8">
    <name type="scientific">Thalassoglobus neptunius</name>
    <dbReference type="NCBI Taxonomy" id="1938619"/>
    <lineage>
        <taxon>Bacteria</taxon>
        <taxon>Pseudomonadati</taxon>
        <taxon>Planctomycetota</taxon>
        <taxon>Planctomycetia</taxon>
        <taxon>Planctomycetales</taxon>
        <taxon>Planctomycetaceae</taxon>
        <taxon>Thalassoglobus</taxon>
    </lineage>
</organism>
<dbReference type="InterPro" id="IPR006140">
    <property type="entry name" value="D-isomer_DH_NAD-bd"/>
</dbReference>
<evidence type="ECO:0000259" key="6">
    <source>
        <dbReference type="Pfam" id="PF02826"/>
    </source>
</evidence>
<accession>A0A5C5WNZ6</accession>
<evidence type="ECO:0000256" key="2">
    <source>
        <dbReference type="ARBA" id="ARBA00023002"/>
    </source>
</evidence>
<dbReference type="InterPro" id="IPR006139">
    <property type="entry name" value="D-isomer_2_OHA_DH_cat_dom"/>
</dbReference>
<dbReference type="Proteomes" id="UP000317243">
    <property type="component" value="Unassembled WGS sequence"/>
</dbReference>
<keyword evidence="8" id="KW-1185">Reference proteome</keyword>
<evidence type="ECO:0000256" key="1">
    <source>
        <dbReference type="ARBA" id="ARBA00005854"/>
    </source>
</evidence>
<dbReference type="OrthoDB" id="277029at2"/>
<evidence type="ECO:0000259" key="5">
    <source>
        <dbReference type="Pfam" id="PF00389"/>
    </source>
</evidence>
<dbReference type="Pfam" id="PF00389">
    <property type="entry name" value="2-Hacid_dh"/>
    <property type="match status" value="1"/>
</dbReference>
<dbReference type="AlphaFoldDB" id="A0A5C5WNZ6"/>
<dbReference type="RefSeq" id="WP_146510508.1">
    <property type="nucleotide sequence ID" value="NZ_SIHI01000006.1"/>
</dbReference>
<feature type="domain" description="D-isomer specific 2-hydroxyacid dehydrogenase NAD-binding" evidence="6">
    <location>
        <begin position="110"/>
        <end position="283"/>
    </location>
</feature>
<feature type="domain" description="D-isomer specific 2-hydroxyacid dehydrogenase catalytic" evidence="5">
    <location>
        <begin position="18"/>
        <end position="315"/>
    </location>
</feature>
<evidence type="ECO:0000256" key="4">
    <source>
        <dbReference type="RuleBase" id="RU003719"/>
    </source>
</evidence>
<dbReference type="GO" id="GO:0003714">
    <property type="term" value="F:transcription corepressor activity"/>
    <property type="evidence" value="ECO:0007669"/>
    <property type="project" value="InterPro"/>
</dbReference>
<dbReference type="SUPFAM" id="SSF51735">
    <property type="entry name" value="NAD(P)-binding Rossmann-fold domains"/>
    <property type="match status" value="1"/>
</dbReference>
<keyword evidence="3" id="KW-0520">NAD</keyword>
<dbReference type="InterPro" id="IPR043322">
    <property type="entry name" value="CtBP"/>
</dbReference>
<dbReference type="PANTHER" id="PTHR43761:SF1">
    <property type="entry name" value="D-ISOMER SPECIFIC 2-HYDROXYACID DEHYDROGENASE CATALYTIC DOMAIN-CONTAINING PROTEIN-RELATED"/>
    <property type="match status" value="1"/>
</dbReference>
<dbReference type="SUPFAM" id="SSF52283">
    <property type="entry name" value="Formate/glycerate dehydrogenase catalytic domain-like"/>
    <property type="match status" value="1"/>
</dbReference>
<dbReference type="Pfam" id="PF02826">
    <property type="entry name" value="2-Hacid_dh_C"/>
    <property type="match status" value="1"/>
</dbReference>
<sequence>MASKKVLITDHPWTELDIESKILSEESLEIVDAPDDSEETLANLAQDVIAIATCWGQVTKTVIESASDCRLICRMGIGLDNIDVDFATSQGITVTNIPDYCIPEVADHTLALLLALERNIAFFHLRSKRGEYDLSSGPPMKRLAGSRLGLIGFGRIGQAVRARAESFGLDVVAYTPSGNDYGTGCTMVSLEELLKTSEYISLHVPLKEDTHNIIDSKAISAMKPGAVLINTSRGGLVDPDALLQGLKTGKLSGAGLDVFSPEPPNITDELYRREDVVTTPHAAFVSEEALIELRERVAHQIVAMVRGEQPENIVNGVEIDS</sequence>
<reference evidence="7 8" key="1">
    <citation type="submission" date="2019-02" db="EMBL/GenBank/DDBJ databases">
        <title>Deep-cultivation of Planctomycetes and their phenomic and genomic characterization uncovers novel biology.</title>
        <authorList>
            <person name="Wiegand S."/>
            <person name="Jogler M."/>
            <person name="Boedeker C."/>
            <person name="Pinto D."/>
            <person name="Vollmers J."/>
            <person name="Rivas-Marin E."/>
            <person name="Kohn T."/>
            <person name="Peeters S.H."/>
            <person name="Heuer A."/>
            <person name="Rast P."/>
            <person name="Oberbeckmann S."/>
            <person name="Bunk B."/>
            <person name="Jeske O."/>
            <person name="Meyerdierks A."/>
            <person name="Storesund J.E."/>
            <person name="Kallscheuer N."/>
            <person name="Luecker S."/>
            <person name="Lage O.M."/>
            <person name="Pohl T."/>
            <person name="Merkel B.J."/>
            <person name="Hornburger P."/>
            <person name="Mueller R.-W."/>
            <person name="Bruemmer F."/>
            <person name="Labrenz M."/>
            <person name="Spormann A.M."/>
            <person name="Op Den Camp H."/>
            <person name="Overmann J."/>
            <person name="Amann R."/>
            <person name="Jetten M.S.M."/>
            <person name="Mascher T."/>
            <person name="Medema M.H."/>
            <person name="Devos D.P."/>
            <person name="Kaster A.-K."/>
            <person name="Ovreas L."/>
            <person name="Rohde M."/>
            <person name="Galperin M.Y."/>
            <person name="Jogler C."/>
        </authorList>
    </citation>
    <scope>NUCLEOTIDE SEQUENCE [LARGE SCALE GENOMIC DNA]</scope>
    <source>
        <strain evidence="7 8">KOR42</strain>
    </source>
</reference>
<keyword evidence="2 4" id="KW-0560">Oxidoreductase</keyword>
<evidence type="ECO:0000313" key="7">
    <source>
        <dbReference type="EMBL" id="TWT52327.1"/>
    </source>
</evidence>
<dbReference type="PANTHER" id="PTHR43761">
    <property type="entry name" value="D-ISOMER SPECIFIC 2-HYDROXYACID DEHYDROGENASE FAMILY PROTEIN (AFU_ORTHOLOGUE AFUA_1G13630)"/>
    <property type="match status" value="1"/>
</dbReference>
<comment type="caution">
    <text evidence="7">The sequence shown here is derived from an EMBL/GenBank/DDBJ whole genome shotgun (WGS) entry which is preliminary data.</text>
</comment>
<comment type="similarity">
    <text evidence="1 4">Belongs to the D-isomer specific 2-hydroxyacid dehydrogenase family.</text>
</comment>
<protein>
    <submittedName>
        <fullName evidence="7">Glycerate dehydrogenase</fullName>
        <ecNumber evidence="7">1.1.1.29</ecNumber>
    </submittedName>
</protein>